<dbReference type="FunCoup" id="A0A340YFI3">
    <property type="interactions" value="7"/>
</dbReference>
<organism evidence="4 5">
    <name type="scientific">Lipotes vexillifer</name>
    <name type="common">Yangtze river dolphin</name>
    <dbReference type="NCBI Taxonomy" id="118797"/>
    <lineage>
        <taxon>Eukaryota</taxon>
        <taxon>Metazoa</taxon>
        <taxon>Chordata</taxon>
        <taxon>Craniata</taxon>
        <taxon>Vertebrata</taxon>
        <taxon>Euteleostomi</taxon>
        <taxon>Mammalia</taxon>
        <taxon>Eutheria</taxon>
        <taxon>Laurasiatheria</taxon>
        <taxon>Artiodactyla</taxon>
        <taxon>Whippomorpha</taxon>
        <taxon>Cetacea</taxon>
        <taxon>Odontoceti</taxon>
        <taxon>Lipotidae</taxon>
        <taxon>Lipotes</taxon>
    </lineage>
</organism>
<dbReference type="STRING" id="118797.A0A340YFI3"/>
<dbReference type="FunFam" id="1.25.40.10:FF:000739">
    <property type="entry name" value="Testis expressed 11"/>
    <property type="match status" value="1"/>
</dbReference>
<dbReference type="InterPro" id="IPR013940">
    <property type="entry name" value="Spo22/ZIP4/TEX11"/>
</dbReference>
<dbReference type="SUPFAM" id="SSF48452">
    <property type="entry name" value="TPR-like"/>
    <property type="match status" value="1"/>
</dbReference>
<dbReference type="KEGG" id="lve:103073480"/>
<dbReference type="GeneID" id="103073480"/>
<evidence type="ECO:0000313" key="4">
    <source>
        <dbReference type="Proteomes" id="UP000265300"/>
    </source>
</evidence>
<keyword evidence="4" id="KW-1185">Reference proteome</keyword>
<dbReference type="RefSeq" id="XP_007470210.1">
    <property type="nucleotide sequence ID" value="XM_007470148.1"/>
</dbReference>
<evidence type="ECO:0000256" key="1">
    <source>
        <dbReference type="ARBA" id="ARBA00023254"/>
    </source>
</evidence>
<dbReference type="GO" id="GO:0000801">
    <property type="term" value="C:central element"/>
    <property type="evidence" value="ECO:0007669"/>
    <property type="project" value="TreeGrafter"/>
</dbReference>
<dbReference type="GO" id="GO:0007060">
    <property type="term" value="P:male meiosis chromosome segregation"/>
    <property type="evidence" value="ECO:0007669"/>
    <property type="project" value="TreeGrafter"/>
</dbReference>
<dbReference type="InterPro" id="IPR042861">
    <property type="entry name" value="TEX11"/>
</dbReference>
<dbReference type="PROSITE" id="PS50005">
    <property type="entry name" value="TPR"/>
    <property type="match status" value="1"/>
</dbReference>
<evidence type="ECO:0000256" key="2">
    <source>
        <dbReference type="ARBA" id="ARBA00031845"/>
    </source>
</evidence>
<feature type="repeat" description="TPR" evidence="3">
    <location>
        <begin position="499"/>
        <end position="532"/>
    </location>
</feature>
<dbReference type="Pfam" id="PF08631">
    <property type="entry name" value="SPO22"/>
    <property type="match status" value="1"/>
</dbReference>
<name>A0A340YFI3_LIPVE</name>
<protein>
    <recommendedName>
        <fullName evidence="2">Protein ZIP4 homolog</fullName>
    </recommendedName>
</protein>
<dbReference type="PANTHER" id="PTHR47083">
    <property type="entry name" value="TESTIS-EXPRESSED PROTEIN 11"/>
    <property type="match status" value="1"/>
</dbReference>
<accession>A0A340YFI3</accession>
<dbReference type="GO" id="GO:0007131">
    <property type="term" value="P:reciprocal meiotic recombination"/>
    <property type="evidence" value="ECO:0007669"/>
    <property type="project" value="TreeGrafter"/>
</dbReference>
<dbReference type="InterPro" id="IPR011990">
    <property type="entry name" value="TPR-like_helical_dom_sf"/>
</dbReference>
<proteinExistence type="predicted"/>
<dbReference type="OrthoDB" id="65716at2759"/>
<reference evidence="5" key="1">
    <citation type="submission" date="2025-08" db="UniProtKB">
        <authorList>
            <consortium name="RefSeq"/>
        </authorList>
    </citation>
    <scope>IDENTIFICATION</scope>
</reference>
<dbReference type="CTD" id="56159"/>
<dbReference type="InParanoid" id="A0A340YFI3"/>
<keyword evidence="1" id="KW-0469">Meiosis</keyword>
<gene>
    <name evidence="5" type="primary">TEX11</name>
</gene>
<evidence type="ECO:0000313" key="5">
    <source>
        <dbReference type="RefSeq" id="XP_007470210.1"/>
    </source>
</evidence>
<evidence type="ECO:0000256" key="3">
    <source>
        <dbReference type="PROSITE-ProRule" id="PRU00339"/>
    </source>
</evidence>
<dbReference type="SMART" id="SM00028">
    <property type="entry name" value="TPR"/>
    <property type="match status" value="1"/>
</dbReference>
<dbReference type="GO" id="GO:0007130">
    <property type="term" value="P:synaptonemal complex assembly"/>
    <property type="evidence" value="ECO:0007669"/>
    <property type="project" value="TreeGrafter"/>
</dbReference>
<dbReference type="AlphaFoldDB" id="A0A340YFI3"/>
<dbReference type="PANTHER" id="PTHR47083:SF1">
    <property type="entry name" value="TESTIS-EXPRESSED PROTEIN 11"/>
    <property type="match status" value="1"/>
</dbReference>
<dbReference type="InterPro" id="IPR019734">
    <property type="entry name" value="TPR_rpt"/>
</dbReference>
<dbReference type="Gene3D" id="1.25.40.10">
    <property type="entry name" value="Tetratricopeptide repeat domain"/>
    <property type="match status" value="1"/>
</dbReference>
<sequence>MGGGAFQASSLALGTWFAQRALWRRLSWRRCTGDFEPIRRIVLRKEVRRKFPVNRIPVAGVPSPASRRRTETVESLIMKDSSPVIPETIDRLFADIGNINRESMAEIQDSQIEDMAVNLWNWAVTKKTALGLSEEQSAKLRHVACKLVCMCEGSAASEEAIRRQILMNMKTGKGWVDGGNAVIADDFFQAAVAGLEQLYVKLMQSCSTEVHVTMQKTATERDLFRVLSYQAESAVAQEDFQRASTCVLRCKDMLIRLPKMTGYLHILCYSFGVETYKQNKYEESSFWLRQSYDTGKMDKLSVPPEMLAKVLRLLATAYMDWDGKEYYKALSAVNLANKEHLTPGGLSLKMKILLKCEAANEEFFGAIMEILHRDMSLDFCLNIAKLLMYHERESLGSYFLKIICEHFKSSENIGKALLLHVDMLLQRKEELLAMEKIEEIIIGHQTGRQLTTELVGCLHNILWKKAAESFQVEDYADALHWYSCSLRVYACDQTYLDFAKLQRNMAACYLHLEQFDKAKEAVTEAERRDPTNIFTKFYVFKIAVLEGNSDRALQAIAPSENLLRAEEQEENDVLTNRGLVFMFLSLAAQFALQNEQQIVAEKALEYLAQYSEDGQQVIIALKCLLRLVLPKVFQMPESENKKKEMDRLLTCLNTALPKLVQYFDGEVSTSDSRTNEAHWFRKIAWNLAVQCNKDPVTMREFFIISYKLSQFCPSDQAILIAQKTCLLVASAVDLEKGRKASTICEQTMLLNRALEQIHKCRDIWNLLKETGDFSSDPCETLLLLYEFEVKAKMNDPLLDSFLESVWELPHLESKTLETIASLAMEMPAHYPSIALKALKKALFLHKKKESVDVLRYSKCMRSLVNLLVQDGVPNEELCPLEEIWGCCEDALSLISHTEGYPEMEILWLMIKSWNIGIFMYSSSNYMSSEKWCGLALRFLDHLGSLKRSYETQIHVLYSELVETLNKKKGPTC</sequence>
<dbReference type="Proteomes" id="UP000265300">
    <property type="component" value="Unplaced"/>
</dbReference>
<keyword evidence="3" id="KW-0802">TPR repeat</keyword>